<dbReference type="RefSeq" id="WP_150218778.1">
    <property type="nucleotide sequence ID" value="NZ_CP029192.1"/>
</dbReference>
<proteinExistence type="predicted"/>
<dbReference type="InterPro" id="IPR012292">
    <property type="entry name" value="Globin/Proto"/>
</dbReference>
<dbReference type="EMBL" id="CP029192">
    <property type="protein sequence ID" value="QES36510.1"/>
    <property type="molecule type" value="Genomic_DNA"/>
</dbReference>
<evidence type="ECO:0000313" key="2">
    <source>
        <dbReference type="Proteomes" id="UP000322927"/>
    </source>
</evidence>
<dbReference type="Gene3D" id="1.10.490.10">
    <property type="entry name" value="Globins"/>
    <property type="match status" value="1"/>
</dbReference>
<dbReference type="CDD" id="cd08916">
    <property type="entry name" value="TrHb3_P"/>
    <property type="match status" value="1"/>
</dbReference>
<dbReference type="GO" id="GO:0019825">
    <property type="term" value="F:oxygen binding"/>
    <property type="evidence" value="ECO:0007669"/>
    <property type="project" value="InterPro"/>
</dbReference>
<protein>
    <submittedName>
        <fullName evidence="1">Hemoglobin</fullName>
    </submittedName>
</protein>
<evidence type="ECO:0000313" key="1">
    <source>
        <dbReference type="EMBL" id="QES36510.1"/>
    </source>
</evidence>
<dbReference type="GO" id="GO:0020037">
    <property type="term" value="F:heme binding"/>
    <property type="evidence" value="ECO:0007669"/>
    <property type="project" value="InterPro"/>
</dbReference>
<sequence length="151" mass="16861">MDPTTRADITTRADLDVLLRRFYTAAFADPLIGPFFTEIAGTDLDVHMPRITDFWERALFRTAEYRRNAFAPHAALHAARPLTAEHFGRWVQLWHATIDGLHRGPNADRAKAQGERIAVAMLRRLGGKDTSTDGDGPGFIPLVALELRRAA</sequence>
<dbReference type="OrthoDB" id="25954at2"/>
<name>A0A5P2C2M6_STRVZ</name>
<dbReference type="SUPFAM" id="SSF46458">
    <property type="entry name" value="Globin-like"/>
    <property type="match status" value="1"/>
</dbReference>
<dbReference type="InterPro" id="IPR009050">
    <property type="entry name" value="Globin-like_sf"/>
</dbReference>
<dbReference type="Proteomes" id="UP000322927">
    <property type="component" value="Chromosome"/>
</dbReference>
<gene>
    <name evidence="1" type="ORF">DEJ48_26710</name>
</gene>
<reference evidence="1 2" key="1">
    <citation type="submission" date="2018-05" db="EMBL/GenBank/DDBJ databases">
        <title>Streptomyces venezuelae.</title>
        <authorList>
            <person name="Kim W."/>
            <person name="Lee N."/>
            <person name="Cho B.-K."/>
        </authorList>
    </citation>
    <scope>NUCLEOTIDE SEQUENCE [LARGE SCALE GENOMIC DNA]</scope>
    <source>
        <strain evidence="1 2">ATCC 14584</strain>
    </source>
</reference>
<accession>A0A5P2C2M6</accession>
<dbReference type="AlphaFoldDB" id="A0A5P2C2M6"/>
<organism evidence="1 2">
    <name type="scientific">Streptomyces venezuelae</name>
    <dbReference type="NCBI Taxonomy" id="54571"/>
    <lineage>
        <taxon>Bacteria</taxon>
        <taxon>Bacillati</taxon>
        <taxon>Actinomycetota</taxon>
        <taxon>Actinomycetes</taxon>
        <taxon>Kitasatosporales</taxon>
        <taxon>Streptomycetaceae</taxon>
        <taxon>Streptomyces</taxon>
    </lineage>
</organism>